<dbReference type="InterPro" id="IPR006827">
    <property type="entry name" value="Lant_deHydtase_N"/>
</dbReference>
<dbReference type="EMBL" id="JBHSRF010000013">
    <property type="protein sequence ID" value="MFC6082030.1"/>
    <property type="molecule type" value="Genomic_DNA"/>
</dbReference>
<accession>A0ABW1NFI1</accession>
<dbReference type="Pfam" id="PF04738">
    <property type="entry name" value="Lant_dehydr_N"/>
    <property type="match status" value="1"/>
</dbReference>
<feature type="domain" description="Lantibiotic dehydratase N-terminal" evidence="1">
    <location>
        <begin position="157"/>
        <end position="500"/>
    </location>
</feature>
<gene>
    <name evidence="2" type="ORF">ACFP1K_12750</name>
</gene>
<sequence>MTAFPMLDTLPGLTGTTAFRMLDTFVLRRAGFPFGLLSGLDCPRTAAALREAHLCRDRAEVARAGLLETTIPAEVGRLRDAGDRAALRALSRLRSRVGRRIPAEPPPGPWSPELLSGHRDWTGALDDAARHTTRARDLLAAEEPAAAAVLQAATGRQDVREAVFLLSPDFLESLTRRDERTASGGPRTARDRAMERREYAYLQRLGAKNETTSFFGPVCFGRVDPDVQSVETGPETASGVASRETFVAFWAAAAWARAAASVPSVRRLLPPRRLPVAIIDESADHDAAHGPGGGVARIPGRPPVPLDAAGLALVRAADGVRTAAELGAVVGIGAEEAERRVAALERTLLLRRDLEPSSTTVYPLRDVVARLPDVPAAARFREAAAELGELLERFAEESGVPERTKILAEAEELFESVTGASARRNQGRTYADRFILFEDCHADAQPVRWPAATARRLEKALDPVLKLGLTGARIQHDGLRALAARLLAEHGGSLPFLEFADAFAARLATGAFEPVLDTWGLWRTALLERFLAVSDGRVAFLEPEAVADLTDPPQGAFFVSPDVMLQAGDAPLVLGEIHPYVFAWGLQAHFAPDPVELARDVAPVLEVWGGRERAATVLHRRQHKGLVGATYPGTFIEVTGRSGAPAGRHVAAGDLRAVLRDGLPELTGPDGPVSLYIGEDDHPHLRVFAPVPVDFPRLRAGEHTPRLVLGDLVVQRERWDLPEGALSAIIDASDRLDLFAAVVAERERRGWPRHVFALSPTETKPVCLDLDVPQAQEHLRSLAAAGPLAISEMLPSATDLWLHRSTGPHTSEFRVALTGHIGPPP</sequence>
<name>A0ABW1NFI1_9ACTN</name>
<comment type="caution">
    <text evidence="2">The sequence shown here is derived from an EMBL/GenBank/DDBJ whole genome shotgun (WGS) entry which is preliminary data.</text>
</comment>
<dbReference type="RefSeq" id="WP_380751182.1">
    <property type="nucleotide sequence ID" value="NZ_JBHSRF010000013.1"/>
</dbReference>
<evidence type="ECO:0000259" key="1">
    <source>
        <dbReference type="Pfam" id="PF04738"/>
    </source>
</evidence>
<evidence type="ECO:0000313" key="3">
    <source>
        <dbReference type="Proteomes" id="UP001596137"/>
    </source>
</evidence>
<proteinExistence type="predicted"/>
<evidence type="ECO:0000313" key="2">
    <source>
        <dbReference type="EMBL" id="MFC6082030.1"/>
    </source>
</evidence>
<keyword evidence="3" id="KW-1185">Reference proteome</keyword>
<protein>
    <submittedName>
        <fullName evidence="2">Lantibiotic dehydratase</fullName>
    </submittedName>
</protein>
<reference evidence="3" key="1">
    <citation type="journal article" date="2019" name="Int. J. Syst. Evol. Microbiol.">
        <title>The Global Catalogue of Microorganisms (GCM) 10K type strain sequencing project: providing services to taxonomists for standard genome sequencing and annotation.</title>
        <authorList>
            <consortium name="The Broad Institute Genomics Platform"/>
            <consortium name="The Broad Institute Genome Sequencing Center for Infectious Disease"/>
            <person name="Wu L."/>
            <person name="Ma J."/>
        </authorList>
    </citation>
    <scope>NUCLEOTIDE SEQUENCE [LARGE SCALE GENOMIC DNA]</scope>
    <source>
        <strain evidence="3">JCM 30346</strain>
    </source>
</reference>
<dbReference type="Proteomes" id="UP001596137">
    <property type="component" value="Unassembled WGS sequence"/>
</dbReference>
<organism evidence="2 3">
    <name type="scientific">Sphaerisporangium aureirubrum</name>
    <dbReference type="NCBI Taxonomy" id="1544736"/>
    <lineage>
        <taxon>Bacteria</taxon>
        <taxon>Bacillati</taxon>
        <taxon>Actinomycetota</taxon>
        <taxon>Actinomycetes</taxon>
        <taxon>Streptosporangiales</taxon>
        <taxon>Streptosporangiaceae</taxon>
        <taxon>Sphaerisporangium</taxon>
    </lineage>
</organism>